<sequence length="425" mass="46992">MGEEYNHSVILREDRCIGCTSCLKVCPTEAIRVRDGKAKIIPERCIDCGECIKICPNHAKSAITDELSMIKKYKYSIAIPSLTIYGQFPSNIGISDMLGAIKKIGFDEVVEGTVGADISIHLIKEYLLKKPDTKVPVINSSCPAVIRLIQMRFPDLIPNIIDIETPIEITARIAKTEASKRIGLSLEDIGIFFITPCTARVTSIRNPLGISKSYVNGAISMKEIYGEIVRNLVTHNTPNMGTSTKESLFWPIAGGQAEALNIENYLAVDGIHDVIRVLEEIELGKLEDVEFIECSACTGGCVGGPLVIQNSFIAKNRIMKYSRKVEDTKHTAEELNKFIEMYESGFIRLTEKIEPKPVMMLDKDIAKSIQKMEFVTEILKGLPGLDCGICGSPTCRAFAEDIVKGENSRAVCMIKTMNGFKNRKS</sequence>
<keyword evidence="2" id="KW-0479">Metal-binding</keyword>
<evidence type="ECO:0000256" key="2">
    <source>
        <dbReference type="ARBA" id="ARBA00022723"/>
    </source>
</evidence>
<dbReference type="InterPro" id="IPR004108">
    <property type="entry name" value="Fe_hydrogenase_lsu_C"/>
</dbReference>
<evidence type="ECO:0000259" key="6">
    <source>
        <dbReference type="PROSITE" id="PS51656"/>
    </source>
</evidence>
<accession>A0ABT1NBI5</accession>
<dbReference type="SUPFAM" id="SSF53920">
    <property type="entry name" value="Fe-only hydrogenase"/>
    <property type="match status" value="1"/>
</dbReference>
<dbReference type="PROSITE" id="PS51656">
    <property type="entry name" value="4FE4S"/>
    <property type="match status" value="1"/>
</dbReference>
<keyword evidence="3" id="KW-0408">Iron</keyword>
<evidence type="ECO:0000256" key="3">
    <source>
        <dbReference type="ARBA" id="ARBA00023004"/>
    </source>
</evidence>
<name>A0ABT1NBI5_9FIRM</name>
<evidence type="ECO:0000256" key="1">
    <source>
        <dbReference type="ARBA" id="ARBA00022485"/>
    </source>
</evidence>
<dbReference type="InterPro" id="IPR017896">
    <property type="entry name" value="4Fe4S_Fe-S-bd"/>
</dbReference>
<dbReference type="InterPro" id="IPR050340">
    <property type="entry name" value="Cytosolic_Fe-S_CAF"/>
</dbReference>
<evidence type="ECO:0000259" key="5">
    <source>
        <dbReference type="PROSITE" id="PS51379"/>
    </source>
</evidence>
<feature type="domain" description="4Fe-4S ferredoxin-type" evidence="5">
    <location>
        <begin position="7"/>
        <end position="36"/>
    </location>
</feature>
<feature type="domain" description="4Fe-4S ferredoxin-type" evidence="5">
    <location>
        <begin position="37"/>
        <end position="65"/>
    </location>
</feature>
<dbReference type="InterPro" id="IPR009016">
    <property type="entry name" value="Fe_hydrogenase"/>
</dbReference>
<protein>
    <submittedName>
        <fullName evidence="7">4Fe-4S dicluster domain-containing protein</fullName>
    </submittedName>
</protein>
<organism evidence="7 8">
    <name type="scientific">Lutispora saccharofermentans</name>
    <dbReference type="NCBI Taxonomy" id="3024236"/>
    <lineage>
        <taxon>Bacteria</taxon>
        <taxon>Bacillati</taxon>
        <taxon>Bacillota</taxon>
        <taxon>Clostridia</taxon>
        <taxon>Lutisporales</taxon>
        <taxon>Lutisporaceae</taxon>
        <taxon>Lutispora</taxon>
    </lineage>
</organism>
<dbReference type="Pfam" id="PF13237">
    <property type="entry name" value="Fer4_10"/>
    <property type="match status" value="1"/>
</dbReference>
<dbReference type="Gene3D" id="1.10.15.40">
    <property type="entry name" value="Electron transport complex subunit B, putative Fe-S cluster"/>
    <property type="match status" value="1"/>
</dbReference>
<dbReference type="Gene3D" id="3.40.950.10">
    <property type="entry name" value="Fe-only Hydrogenase (Larger Subunit), Chain L, domain 3"/>
    <property type="match status" value="1"/>
</dbReference>
<dbReference type="Pfam" id="PF04060">
    <property type="entry name" value="FeS"/>
    <property type="match status" value="1"/>
</dbReference>
<evidence type="ECO:0000313" key="7">
    <source>
        <dbReference type="EMBL" id="MCQ1528491.1"/>
    </source>
</evidence>
<dbReference type="PROSITE" id="PS51379">
    <property type="entry name" value="4FE4S_FER_2"/>
    <property type="match status" value="2"/>
</dbReference>
<evidence type="ECO:0000313" key="8">
    <source>
        <dbReference type="Proteomes" id="UP001651880"/>
    </source>
</evidence>
<dbReference type="EMBL" id="JAJEKE010000001">
    <property type="protein sequence ID" value="MCQ1528491.1"/>
    <property type="molecule type" value="Genomic_DNA"/>
</dbReference>
<keyword evidence="4" id="KW-0411">Iron-sulfur</keyword>
<comment type="caution">
    <text evidence="7">The sequence shown here is derived from an EMBL/GenBank/DDBJ whole genome shotgun (WGS) entry which is preliminary data.</text>
</comment>
<keyword evidence="8" id="KW-1185">Reference proteome</keyword>
<dbReference type="Pfam" id="PF02906">
    <property type="entry name" value="Fe_hyd_lg_C"/>
    <property type="match status" value="2"/>
</dbReference>
<dbReference type="Gene3D" id="3.30.70.20">
    <property type="match status" value="1"/>
</dbReference>
<feature type="domain" description="4Fe-4S" evidence="6">
    <location>
        <begin position="370"/>
        <end position="425"/>
    </location>
</feature>
<dbReference type="SUPFAM" id="SSF54862">
    <property type="entry name" value="4Fe-4S ferredoxins"/>
    <property type="match status" value="1"/>
</dbReference>
<gene>
    <name evidence="7" type="ORF">LJD61_02860</name>
</gene>
<dbReference type="PANTHER" id="PTHR11615">
    <property type="entry name" value="NITRATE, FORMATE, IRON DEHYDROGENASE"/>
    <property type="match status" value="1"/>
</dbReference>
<evidence type="ECO:0000256" key="4">
    <source>
        <dbReference type="ARBA" id="ARBA00023014"/>
    </source>
</evidence>
<proteinExistence type="predicted"/>
<dbReference type="RefSeq" id="WP_255225974.1">
    <property type="nucleotide sequence ID" value="NZ_JAJEKE010000001.1"/>
</dbReference>
<dbReference type="InterPro" id="IPR017900">
    <property type="entry name" value="4Fe4S_Fe_S_CS"/>
</dbReference>
<dbReference type="Proteomes" id="UP001651880">
    <property type="component" value="Unassembled WGS sequence"/>
</dbReference>
<dbReference type="InterPro" id="IPR007202">
    <property type="entry name" value="4Fe-4S_dom"/>
</dbReference>
<reference evidence="7 8" key="1">
    <citation type="submission" date="2021-10" db="EMBL/GenBank/DDBJ databases">
        <title>Lutispora strain m25 sp. nov., a thermophilic, non-spore-forming bacterium isolated from a lab-scale methanogenic bioreactor digesting anaerobic sludge.</title>
        <authorList>
            <person name="El Houari A."/>
            <person name="Mcdonald J."/>
        </authorList>
    </citation>
    <scope>NUCLEOTIDE SEQUENCE [LARGE SCALE GENOMIC DNA]</scope>
    <source>
        <strain evidence="8">m25</strain>
    </source>
</reference>
<keyword evidence="1" id="KW-0004">4Fe-4S</keyword>
<dbReference type="PROSITE" id="PS00198">
    <property type="entry name" value="4FE4S_FER_1"/>
    <property type="match status" value="1"/>
</dbReference>